<name>A0A841GWM0_9BACT</name>
<dbReference type="EMBL" id="JACHIA010000003">
    <property type="protein sequence ID" value="MBB6070133.1"/>
    <property type="molecule type" value="Genomic_DNA"/>
</dbReference>
<gene>
    <name evidence="1" type="ORF">HNQ61_001750</name>
</gene>
<evidence type="ECO:0000313" key="1">
    <source>
        <dbReference type="EMBL" id="MBB6070133.1"/>
    </source>
</evidence>
<protein>
    <submittedName>
        <fullName evidence="1">Uncharacterized protein</fullName>
    </submittedName>
</protein>
<dbReference type="RefSeq" id="WP_170039914.1">
    <property type="nucleotide sequence ID" value="NZ_JABDTL010000002.1"/>
</dbReference>
<proteinExistence type="predicted"/>
<dbReference type="AlphaFoldDB" id="A0A841GWM0"/>
<evidence type="ECO:0000313" key="2">
    <source>
        <dbReference type="Proteomes" id="UP000582837"/>
    </source>
</evidence>
<dbReference type="Proteomes" id="UP000582837">
    <property type="component" value="Unassembled WGS sequence"/>
</dbReference>
<sequence>MNKMKLELAELEVQSFETAANAGARLGTVNGHAEGKTTVGCEGTAVICPVESDNDHCPSIGCTFFRPCDTNVPCESVDCAPSEFYIC</sequence>
<accession>A0A841GWM0</accession>
<reference evidence="1 2" key="1">
    <citation type="submission" date="2020-08" db="EMBL/GenBank/DDBJ databases">
        <title>Genomic Encyclopedia of Type Strains, Phase IV (KMG-IV): sequencing the most valuable type-strain genomes for metagenomic binning, comparative biology and taxonomic classification.</title>
        <authorList>
            <person name="Goeker M."/>
        </authorList>
    </citation>
    <scope>NUCLEOTIDE SEQUENCE [LARGE SCALE GENOMIC DNA]</scope>
    <source>
        <strain evidence="1 2">DSM 29007</strain>
    </source>
</reference>
<comment type="caution">
    <text evidence="1">The sequence shown here is derived from an EMBL/GenBank/DDBJ whole genome shotgun (WGS) entry which is preliminary data.</text>
</comment>
<keyword evidence="2" id="KW-1185">Reference proteome</keyword>
<organism evidence="1 2">
    <name type="scientific">Longimicrobium terrae</name>
    <dbReference type="NCBI Taxonomy" id="1639882"/>
    <lineage>
        <taxon>Bacteria</taxon>
        <taxon>Pseudomonadati</taxon>
        <taxon>Gemmatimonadota</taxon>
        <taxon>Longimicrobiia</taxon>
        <taxon>Longimicrobiales</taxon>
        <taxon>Longimicrobiaceae</taxon>
        <taxon>Longimicrobium</taxon>
    </lineage>
</organism>